<dbReference type="Pfam" id="PF12158">
    <property type="entry name" value="DUF3592"/>
    <property type="match status" value="1"/>
</dbReference>
<sequence length="104" mass="12092">MAEVRPQPALGGWRAWWQRLLGREDPDAARRRWLRQAGRIIEGEVLDVRPTGANQGLLVRYRYEVANVEYESLDVIDATGNQYWPGQRISVRYDRRRPSNSILG</sequence>
<reference evidence="2 3" key="1">
    <citation type="submission" date="2021-03" db="EMBL/GenBank/DDBJ databases">
        <title>Genomic and phenotypic characterization of Chloracidobacterium isolates provides evidence for multiple species.</title>
        <authorList>
            <person name="Saini M.K."/>
            <person name="Costas A.M.G."/>
            <person name="Tank M."/>
            <person name="Bryant D.A."/>
        </authorList>
    </citation>
    <scope>NUCLEOTIDE SEQUENCE [LARGE SCALE GENOMIC DNA]</scope>
    <source>
        <strain evidence="2 3">BV2-C</strain>
    </source>
</reference>
<evidence type="ECO:0000313" key="3">
    <source>
        <dbReference type="Proteomes" id="UP000676506"/>
    </source>
</evidence>
<dbReference type="InterPro" id="IPR021994">
    <property type="entry name" value="DUF3592"/>
</dbReference>
<proteinExistence type="predicted"/>
<organism evidence="2 3">
    <name type="scientific">Chloracidobacterium validum</name>
    <dbReference type="NCBI Taxonomy" id="2821543"/>
    <lineage>
        <taxon>Bacteria</taxon>
        <taxon>Pseudomonadati</taxon>
        <taxon>Acidobacteriota</taxon>
        <taxon>Terriglobia</taxon>
        <taxon>Terriglobales</taxon>
        <taxon>Acidobacteriaceae</taxon>
        <taxon>Chloracidobacterium</taxon>
    </lineage>
</organism>
<dbReference type="Proteomes" id="UP000676506">
    <property type="component" value="Chromosome 1"/>
</dbReference>
<accession>A0ABX8B7P7</accession>
<protein>
    <recommendedName>
        <fullName evidence="1">DUF3592 domain-containing protein</fullName>
    </recommendedName>
</protein>
<name>A0ABX8B7P7_9BACT</name>
<keyword evidence="3" id="KW-1185">Reference proteome</keyword>
<feature type="domain" description="DUF3592" evidence="1">
    <location>
        <begin position="38"/>
        <end position="103"/>
    </location>
</feature>
<dbReference type="EMBL" id="CP072648">
    <property type="protein sequence ID" value="QUW02704.1"/>
    <property type="molecule type" value="Genomic_DNA"/>
</dbReference>
<dbReference type="RefSeq" id="WP_211428595.1">
    <property type="nucleotide sequence ID" value="NZ_CP072648.1"/>
</dbReference>
<gene>
    <name evidence="2" type="ORF">J8C06_10225</name>
</gene>
<evidence type="ECO:0000313" key="2">
    <source>
        <dbReference type="EMBL" id="QUW02704.1"/>
    </source>
</evidence>
<evidence type="ECO:0000259" key="1">
    <source>
        <dbReference type="Pfam" id="PF12158"/>
    </source>
</evidence>